<dbReference type="Gene3D" id="2.60.40.10">
    <property type="entry name" value="Immunoglobulins"/>
    <property type="match status" value="1"/>
</dbReference>
<dbReference type="SMR" id="A0A7W3JN96"/>
<dbReference type="AlphaFoldDB" id="A0A7W3JN96"/>
<comment type="similarity">
    <text evidence="1">Belongs to the ice-binding protein family.</text>
</comment>
<keyword evidence="4" id="KW-0812">Transmembrane</keyword>
<keyword evidence="2" id="KW-0732">Signal</keyword>
<dbReference type="SUPFAM" id="SSF49313">
    <property type="entry name" value="Cadherin-like"/>
    <property type="match status" value="1"/>
</dbReference>
<keyword evidence="4" id="KW-1133">Transmembrane helix</keyword>
<dbReference type="GO" id="GO:0005509">
    <property type="term" value="F:calcium ion binding"/>
    <property type="evidence" value="ECO:0007669"/>
    <property type="project" value="InterPro"/>
</dbReference>
<organism evidence="5 6">
    <name type="scientific">Microbacterium halimionae</name>
    <dbReference type="NCBI Taxonomy" id="1526413"/>
    <lineage>
        <taxon>Bacteria</taxon>
        <taxon>Bacillati</taxon>
        <taxon>Actinomycetota</taxon>
        <taxon>Actinomycetes</taxon>
        <taxon>Micrococcales</taxon>
        <taxon>Microbacteriaceae</taxon>
        <taxon>Microbacterium</taxon>
    </lineage>
</organism>
<keyword evidence="4" id="KW-0472">Membrane</keyword>
<accession>A0A7W3JN96</accession>
<evidence type="ECO:0000256" key="4">
    <source>
        <dbReference type="SAM" id="Phobius"/>
    </source>
</evidence>
<dbReference type="InterPro" id="IPR013783">
    <property type="entry name" value="Ig-like_fold"/>
</dbReference>
<dbReference type="GO" id="GO:0016020">
    <property type="term" value="C:membrane"/>
    <property type="evidence" value="ECO:0007669"/>
    <property type="project" value="InterPro"/>
</dbReference>
<proteinExistence type="inferred from homology"/>
<evidence type="ECO:0000256" key="2">
    <source>
        <dbReference type="ARBA" id="ARBA00022729"/>
    </source>
</evidence>
<name>A0A7W3JN96_9MICO</name>
<comment type="caution">
    <text evidence="5">The sequence shown here is derived from an EMBL/GenBank/DDBJ whole genome shotgun (WGS) entry which is preliminary data.</text>
</comment>
<feature type="transmembrane region" description="Helical" evidence="4">
    <location>
        <begin position="386"/>
        <end position="407"/>
    </location>
</feature>
<evidence type="ECO:0000256" key="3">
    <source>
        <dbReference type="SAM" id="MobiDB-lite"/>
    </source>
</evidence>
<dbReference type="RefSeq" id="WP_167049474.1">
    <property type="nucleotide sequence ID" value="NZ_JAAOZB010000002.1"/>
</dbReference>
<dbReference type="InterPro" id="IPR021884">
    <property type="entry name" value="Ice-bd_prot"/>
</dbReference>
<dbReference type="EMBL" id="JACGWY010000002">
    <property type="protein sequence ID" value="MBA8815992.1"/>
    <property type="molecule type" value="Genomic_DNA"/>
</dbReference>
<feature type="region of interest" description="Disordered" evidence="3">
    <location>
        <begin position="262"/>
        <end position="287"/>
    </location>
</feature>
<keyword evidence="6" id="KW-1185">Reference proteome</keyword>
<evidence type="ECO:0000256" key="1">
    <source>
        <dbReference type="ARBA" id="ARBA00005445"/>
    </source>
</evidence>
<gene>
    <name evidence="5" type="ORF">FHX48_001065</name>
</gene>
<evidence type="ECO:0000313" key="6">
    <source>
        <dbReference type="Proteomes" id="UP000526083"/>
    </source>
</evidence>
<dbReference type="Proteomes" id="UP000526083">
    <property type="component" value="Unassembled WGS sequence"/>
</dbReference>
<evidence type="ECO:0000313" key="5">
    <source>
        <dbReference type="EMBL" id="MBA8815992.1"/>
    </source>
</evidence>
<dbReference type="GO" id="GO:0005975">
    <property type="term" value="P:carbohydrate metabolic process"/>
    <property type="evidence" value="ECO:0007669"/>
    <property type="project" value="UniProtKB-ARBA"/>
</dbReference>
<dbReference type="Pfam" id="PF11999">
    <property type="entry name" value="Ice_binding"/>
    <property type="match status" value="1"/>
</dbReference>
<reference evidence="5 6" key="1">
    <citation type="submission" date="2020-07" db="EMBL/GenBank/DDBJ databases">
        <title>Sequencing the genomes of 1000 actinobacteria strains.</title>
        <authorList>
            <person name="Klenk H.-P."/>
        </authorList>
    </citation>
    <scope>NUCLEOTIDE SEQUENCE [LARGE SCALE GENOMIC DNA]</scope>
    <source>
        <strain evidence="5 6">DSM 27576</strain>
    </source>
</reference>
<sequence length="416" mass="41149">MIDFRQEQSPFMALTIIALLNGRDLVVIRIFSSARATAIVAAAVALVVIPATAASADTTIDGPIGLGTAGDYSVLAASTVTNTNVSTLSDDLGLSPGSSITGFPPGIVGGTIHQTDAEAAQAQVDLTTAYNVAASLTPIQTGLEELTGLSLVPGVYSGGTLAVSGALVLEGTAESVWVFQAASSLTVGSAANITVTGGASACNVFWQVGSSATLKTGAQFIGTVMADISVTAETAATVTGRLLARTGAVTLDTNTITAPTGCATAPGEVSTSPEITSEAPADGTVGGPYSHTITSSGTPDASYSVTSGQLPAGLVLNEVTGEISGTPTASGSTTFTVTASNGTSPDAEVTYVLVVNPASVEATPETPVDNQPISAEVTPGLAESGLSVGATPFVGAVMIALGVLAVLRSRRLTSRG</sequence>
<protein>
    <submittedName>
        <fullName evidence="5">Uncharacterized protein</fullName>
    </submittedName>
</protein>
<dbReference type="Pfam" id="PF05345">
    <property type="entry name" value="He_PIG"/>
    <property type="match status" value="1"/>
</dbReference>
<dbReference type="InterPro" id="IPR015919">
    <property type="entry name" value="Cadherin-like_sf"/>
</dbReference>